<sequence>MVHRSMVTNGERETYMSRRIIVGLSAIALTITAIPAQADRANATFPTSAFPLGQSGAPIKNQRSVAPGVDLFSVMYGTSTQGWTVTVLMPNGHDDGKLTTAQAKAEEVTAAGFTPSVQKIVQPAAADAPAVERYLVRVGLWTFKERAKADKVVKELKEFDIRAKTDYLGDDGLETTGPWDMRVVMVDPRAFRGSYKTSVGTSVAKRETTTSMSKLTKAIAGVNGGFFNIHTPKALQGDPMGISVVGGRLLSEAVAGRSGLVISGRKVRITELKTVITAIPADGAKTEIKGVNRAAGADELVLYTEEFGTKTAADGGAEIVVDAQGRIVKARAAGGVVSRGTYVLHGTGVMATWLLDHAQETSVMKLDTKVIDLRTDRAVPLTPETYIMGGGVGLVRNGRVRISAKADGHASVVMMLRRHPRTMVGVTRSGGLILATVDGRNPGVSVGASMVEAAQLMRWLGAKQAINFDGGGSTAMVVGHKVINRPSDGSERTVGDSLFITP</sequence>
<feature type="domain" description="Phosphodiester glycosidase" evidence="1">
    <location>
        <begin position="317"/>
        <end position="500"/>
    </location>
</feature>
<evidence type="ECO:0000259" key="1">
    <source>
        <dbReference type="Pfam" id="PF09992"/>
    </source>
</evidence>
<dbReference type="AlphaFoldDB" id="A0A1I3U1D0"/>
<dbReference type="PANTHER" id="PTHR40446">
    <property type="entry name" value="N-ACETYLGLUCOSAMINE-1-PHOSPHODIESTER ALPHA-N-ACETYLGLUCOSAMINIDASE"/>
    <property type="match status" value="1"/>
</dbReference>
<dbReference type="EMBL" id="FOQY01000012">
    <property type="protein sequence ID" value="SFJ75587.1"/>
    <property type="molecule type" value="Genomic_DNA"/>
</dbReference>
<proteinExistence type="predicted"/>
<dbReference type="InterPro" id="IPR018711">
    <property type="entry name" value="NAGPA"/>
</dbReference>
<organism evidence="2 3">
    <name type="scientific">Streptosporangium canum</name>
    <dbReference type="NCBI Taxonomy" id="324952"/>
    <lineage>
        <taxon>Bacteria</taxon>
        <taxon>Bacillati</taxon>
        <taxon>Actinomycetota</taxon>
        <taxon>Actinomycetes</taxon>
        <taxon>Streptosporangiales</taxon>
        <taxon>Streptosporangiaceae</taxon>
        <taxon>Streptosporangium</taxon>
    </lineage>
</organism>
<protein>
    <recommendedName>
        <fullName evidence="1">Phosphodiester glycosidase domain-containing protein</fullName>
    </recommendedName>
</protein>
<evidence type="ECO:0000313" key="2">
    <source>
        <dbReference type="EMBL" id="SFJ75587.1"/>
    </source>
</evidence>
<dbReference type="Proteomes" id="UP000199111">
    <property type="component" value="Unassembled WGS sequence"/>
</dbReference>
<accession>A0A1I3U1D0</accession>
<name>A0A1I3U1D0_9ACTN</name>
<dbReference type="Pfam" id="PF09992">
    <property type="entry name" value="NAGPA"/>
    <property type="match status" value="1"/>
</dbReference>
<reference evidence="3" key="1">
    <citation type="submission" date="2016-10" db="EMBL/GenBank/DDBJ databases">
        <authorList>
            <person name="Varghese N."/>
            <person name="Submissions S."/>
        </authorList>
    </citation>
    <scope>NUCLEOTIDE SEQUENCE [LARGE SCALE GENOMIC DNA]</scope>
    <source>
        <strain evidence="3">CGMCC 4.2126</strain>
    </source>
</reference>
<keyword evidence="3" id="KW-1185">Reference proteome</keyword>
<evidence type="ECO:0000313" key="3">
    <source>
        <dbReference type="Proteomes" id="UP000199111"/>
    </source>
</evidence>
<gene>
    <name evidence="2" type="ORF">SAMN05216275_1122</name>
</gene>
<dbReference type="PANTHER" id="PTHR40446:SF2">
    <property type="entry name" value="N-ACETYLGLUCOSAMINE-1-PHOSPHODIESTER ALPHA-N-ACETYLGLUCOSAMINIDASE"/>
    <property type="match status" value="1"/>
</dbReference>